<evidence type="ECO:0000313" key="2">
    <source>
        <dbReference type="Proteomes" id="UP000494206"/>
    </source>
</evidence>
<reference evidence="1 2" key="1">
    <citation type="submission" date="2020-04" db="EMBL/GenBank/DDBJ databases">
        <authorList>
            <person name="Laetsch R D."/>
            <person name="Stevens L."/>
            <person name="Kumar S."/>
            <person name="Blaxter L. M."/>
        </authorList>
    </citation>
    <scope>NUCLEOTIDE SEQUENCE [LARGE SCALE GENOMIC DNA]</scope>
</reference>
<accession>A0A8S1ELY3</accession>
<proteinExistence type="predicted"/>
<gene>
    <name evidence="1" type="ORF">CBOVIS_LOCUS4889</name>
</gene>
<keyword evidence="2" id="KW-1185">Reference proteome</keyword>
<comment type="caution">
    <text evidence="1">The sequence shown here is derived from an EMBL/GenBank/DDBJ whole genome shotgun (WGS) entry which is preliminary data.</text>
</comment>
<sequence>MTHLGTRIGHEIGALSSCLQDNMSKCTTSYAPHEEQLVQLDGAKRNLNQLTKLLEARQVFDSKDGQAVNLQSRSIDDSLLPTLLAIGENLKIIKELGAKPQFDVETYHKTKDRYLTWKGTEFAVKFGVKDGLDDIFDAFNTLNSVNDFYRLYQHHFDQSLTSLLNGIISGDEKKSLKDIGNAFVNRASDHFRTHMASLCKYCDDDDAFARLLDAWENFAKSEHVSKALETAIDNYSNYELLTDLKYLVVNYQKSKDDESIESFEKIVVSGLLEAAKTPLAEKLKTMVEHPPLNFRSVSEISSNFENFSYMLKEMASQLYEVYSDDEKPFITSIIKPIFADYTMRLCRMEDNSKERIKIEDYLERIALAGQLHLITEDYKTITDVSSGQELKNTKKWMNDRVRDAIRVSHRFVTDKMPNHGTGVYKEEGSIPKSALPTPSDFVVTATQNLLHLLRFWEEALANETTKLALSIYVSHSENSDKDAETNDEVIFAAILDKIASHVVKKLVQSINDVMITEQGKPANLSKGLLKEMLCDTEYLRDALLDLRSGNHQNLDNTIEKLENLIKNQS</sequence>
<evidence type="ECO:0000313" key="1">
    <source>
        <dbReference type="EMBL" id="CAB3402247.1"/>
    </source>
</evidence>
<organism evidence="1 2">
    <name type="scientific">Caenorhabditis bovis</name>
    <dbReference type="NCBI Taxonomy" id="2654633"/>
    <lineage>
        <taxon>Eukaryota</taxon>
        <taxon>Metazoa</taxon>
        <taxon>Ecdysozoa</taxon>
        <taxon>Nematoda</taxon>
        <taxon>Chromadorea</taxon>
        <taxon>Rhabditida</taxon>
        <taxon>Rhabditina</taxon>
        <taxon>Rhabditomorpha</taxon>
        <taxon>Rhabditoidea</taxon>
        <taxon>Rhabditidae</taxon>
        <taxon>Peloderinae</taxon>
        <taxon>Caenorhabditis</taxon>
    </lineage>
</organism>
<dbReference type="AlphaFoldDB" id="A0A8S1ELY3"/>
<protein>
    <submittedName>
        <fullName evidence="1">Uncharacterized protein</fullName>
    </submittedName>
</protein>
<dbReference type="EMBL" id="CADEPM010000003">
    <property type="protein sequence ID" value="CAB3402247.1"/>
    <property type="molecule type" value="Genomic_DNA"/>
</dbReference>
<dbReference type="OrthoDB" id="5780193at2759"/>
<name>A0A8S1ELY3_9PELO</name>
<dbReference type="Proteomes" id="UP000494206">
    <property type="component" value="Unassembled WGS sequence"/>
</dbReference>